<feature type="transmembrane region" description="Helical" evidence="8">
    <location>
        <begin position="179"/>
        <end position="200"/>
    </location>
</feature>
<feature type="transmembrane region" description="Helical" evidence="8">
    <location>
        <begin position="373"/>
        <end position="393"/>
    </location>
</feature>
<evidence type="ECO:0000256" key="5">
    <source>
        <dbReference type="ARBA" id="ARBA00022692"/>
    </source>
</evidence>
<evidence type="ECO:0000256" key="7">
    <source>
        <dbReference type="ARBA" id="ARBA00023136"/>
    </source>
</evidence>
<protein>
    <recommendedName>
        <fullName evidence="8">L-lactate permease</fullName>
    </recommendedName>
</protein>
<organism evidence="9">
    <name type="scientific">Anaerostipes caccae</name>
    <dbReference type="NCBI Taxonomy" id="105841"/>
    <lineage>
        <taxon>Bacteria</taxon>
        <taxon>Bacillati</taxon>
        <taxon>Bacillota</taxon>
        <taxon>Clostridia</taxon>
        <taxon>Lachnospirales</taxon>
        <taxon>Lachnospiraceae</taxon>
        <taxon>Anaerostipes</taxon>
    </lineage>
</organism>
<feature type="transmembrane region" description="Helical" evidence="8">
    <location>
        <begin position="6"/>
        <end position="22"/>
    </location>
</feature>
<keyword evidence="7 8" id="KW-0472">Membrane</keyword>
<dbReference type="GO" id="GO:0015295">
    <property type="term" value="F:solute:proton symporter activity"/>
    <property type="evidence" value="ECO:0007669"/>
    <property type="project" value="TreeGrafter"/>
</dbReference>
<evidence type="ECO:0000256" key="3">
    <source>
        <dbReference type="ARBA" id="ARBA00022448"/>
    </source>
</evidence>
<keyword evidence="3 8" id="KW-0813">Transport</keyword>
<comment type="subcellular location">
    <subcellularLocation>
        <location evidence="1 8">Cell membrane</location>
        <topology evidence="1 8">Multi-pass membrane protein</topology>
    </subcellularLocation>
</comment>
<feature type="transmembrane region" description="Helical" evidence="8">
    <location>
        <begin position="103"/>
        <end position="122"/>
    </location>
</feature>
<keyword evidence="4 8" id="KW-1003">Cell membrane</keyword>
<evidence type="ECO:0000256" key="4">
    <source>
        <dbReference type="ARBA" id="ARBA00022475"/>
    </source>
</evidence>
<feature type="transmembrane region" description="Helical" evidence="8">
    <location>
        <begin position="287"/>
        <end position="310"/>
    </location>
</feature>
<keyword evidence="5 8" id="KW-0812">Transmembrane</keyword>
<dbReference type="PANTHER" id="PTHR30003:SF0">
    <property type="entry name" value="GLYCOLATE PERMEASE GLCA-RELATED"/>
    <property type="match status" value="1"/>
</dbReference>
<dbReference type="Pfam" id="PF02652">
    <property type="entry name" value="Lactate_perm"/>
    <property type="match status" value="1"/>
</dbReference>
<proteinExistence type="inferred from homology"/>
<sequence length="515" mass="53755">MFIKFILALLPILWLMLALSGLKMPGYKACPISLAITLVLALLLWKMPLVDALTGTLEGAAMGIWPICLVIIAAIFTYNLTVHTKNMDLIKRMLTSVSRDKRILILIIAWGFGGFMEGMAGFGTAVAIPASILCGLGISPIFAATVCLVANATPTAFGSIGIPTITAASVSGLDPRGVAVAVVMQLAVLVVLTPFLMMIMTGGSVKGLKGIGMITLLSGLGFIIPEYLTAKFVGAELPAVIGSVCSMVITILAAKLLKKKEDPEYILKDLDDSEHSGSKPLGLKKAVLAWLPFLLILLFLLITSSLVPAVHDPLASVKSSVQIYTGAGAVPYTFTWLATPGVLIFLAALIGGKAQGASWKEIGMVLKDTLIQMSKTVLTIVSVLATAKVMGYSGMISDIAALIVAVTGSFYPLVAPLIGSIGTFVTGSATSSSVLFTGLQVQTAHTLGMNDVWLAAANTVGSTAGKIISPQSIAIAVAATGTVGKESSILNGSMKYFILFIVLYGVIAFLGLRFI</sequence>
<feature type="transmembrane region" description="Helical" evidence="8">
    <location>
        <begin position="237"/>
        <end position="257"/>
    </location>
</feature>
<dbReference type="GO" id="GO:0005886">
    <property type="term" value="C:plasma membrane"/>
    <property type="evidence" value="ECO:0007669"/>
    <property type="project" value="UniProtKB-SubCell"/>
</dbReference>
<name>A0A6N2SZH6_9FIRM</name>
<comment type="function">
    <text evidence="8">Uptake of L-lactate across the membrane. Can also transport D-lactate and glycolate.</text>
</comment>
<reference evidence="9" key="1">
    <citation type="submission" date="2019-11" db="EMBL/GenBank/DDBJ databases">
        <authorList>
            <person name="Feng L."/>
        </authorList>
    </citation>
    <scope>NUCLEOTIDE SEQUENCE</scope>
    <source>
        <strain evidence="9">AcaccaeLFYP115</strain>
    </source>
</reference>
<feature type="transmembrane region" description="Helical" evidence="8">
    <location>
        <begin position="29"/>
        <end position="47"/>
    </location>
</feature>
<dbReference type="GO" id="GO:0015129">
    <property type="term" value="F:lactate transmembrane transporter activity"/>
    <property type="evidence" value="ECO:0007669"/>
    <property type="project" value="UniProtKB-UniRule"/>
</dbReference>
<dbReference type="InterPro" id="IPR003804">
    <property type="entry name" value="Lactate_perm"/>
</dbReference>
<evidence type="ECO:0000256" key="8">
    <source>
        <dbReference type="RuleBase" id="RU365092"/>
    </source>
</evidence>
<evidence type="ECO:0000256" key="1">
    <source>
        <dbReference type="ARBA" id="ARBA00004651"/>
    </source>
</evidence>
<feature type="transmembrane region" description="Helical" evidence="8">
    <location>
        <begin position="59"/>
        <end position="82"/>
    </location>
</feature>
<dbReference type="NCBIfam" id="TIGR00795">
    <property type="entry name" value="lctP"/>
    <property type="match status" value="1"/>
</dbReference>
<dbReference type="PANTHER" id="PTHR30003">
    <property type="entry name" value="L-LACTATE PERMEASE"/>
    <property type="match status" value="1"/>
</dbReference>
<feature type="transmembrane region" description="Helical" evidence="8">
    <location>
        <begin position="399"/>
        <end position="425"/>
    </location>
</feature>
<feature type="transmembrane region" description="Helical" evidence="8">
    <location>
        <begin position="207"/>
        <end position="225"/>
    </location>
</feature>
<comment type="similarity">
    <text evidence="2 8">Belongs to the lactate permease family.</text>
</comment>
<evidence type="ECO:0000313" key="9">
    <source>
        <dbReference type="EMBL" id="VYS98594.1"/>
    </source>
</evidence>
<accession>A0A6N2SZH6</accession>
<gene>
    <name evidence="9" type="primary">glcA</name>
    <name evidence="9" type="ORF">ACLFYP115_01194</name>
</gene>
<feature type="transmembrane region" description="Helical" evidence="8">
    <location>
        <begin position="496"/>
        <end position="514"/>
    </location>
</feature>
<dbReference type="AlphaFoldDB" id="A0A6N2SZH6"/>
<dbReference type="EMBL" id="CACRSQ010000003">
    <property type="protein sequence ID" value="VYS98594.1"/>
    <property type="molecule type" value="Genomic_DNA"/>
</dbReference>
<evidence type="ECO:0000256" key="2">
    <source>
        <dbReference type="ARBA" id="ARBA00010100"/>
    </source>
</evidence>
<feature type="transmembrane region" description="Helical" evidence="8">
    <location>
        <begin position="330"/>
        <end position="352"/>
    </location>
</feature>
<keyword evidence="6 8" id="KW-1133">Transmembrane helix</keyword>
<dbReference type="RefSeq" id="WP_006566827.1">
    <property type="nucleotide sequence ID" value="NZ_BAABZP010000002.1"/>
</dbReference>
<evidence type="ECO:0000256" key="6">
    <source>
        <dbReference type="ARBA" id="ARBA00022989"/>
    </source>
</evidence>